<gene>
    <name evidence="2" type="ORF">N7U68_12895</name>
</gene>
<feature type="chain" id="PRO_5046132973" evidence="1">
    <location>
        <begin position="21"/>
        <end position="248"/>
    </location>
</feature>
<dbReference type="EMBL" id="CP106738">
    <property type="protein sequence ID" value="UXX82011.1"/>
    <property type="molecule type" value="Genomic_DNA"/>
</dbReference>
<name>A0ABY6D791_9RHOB</name>
<proteinExistence type="predicted"/>
<evidence type="ECO:0000256" key="1">
    <source>
        <dbReference type="SAM" id="SignalP"/>
    </source>
</evidence>
<feature type="signal peptide" evidence="1">
    <location>
        <begin position="1"/>
        <end position="20"/>
    </location>
</feature>
<keyword evidence="1" id="KW-0732">Signal</keyword>
<evidence type="ECO:0000313" key="3">
    <source>
        <dbReference type="Proteomes" id="UP001064087"/>
    </source>
</evidence>
<accession>A0ABY6D791</accession>
<organism evidence="2 3">
    <name type="scientific">Roseovarius pelagicus</name>
    <dbReference type="NCBI Taxonomy" id="2980108"/>
    <lineage>
        <taxon>Bacteria</taxon>
        <taxon>Pseudomonadati</taxon>
        <taxon>Pseudomonadota</taxon>
        <taxon>Alphaproteobacteria</taxon>
        <taxon>Rhodobacterales</taxon>
        <taxon>Roseobacteraceae</taxon>
        <taxon>Roseovarius</taxon>
    </lineage>
</organism>
<dbReference type="RefSeq" id="WP_263047058.1">
    <property type="nucleotide sequence ID" value="NZ_CP106738.1"/>
</dbReference>
<protein>
    <submittedName>
        <fullName evidence="2">VCBS repeat-containing protein</fullName>
    </submittedName>
</protein>
<reference evidence="2" key="1">
    <citation type="submission" date="2022-10" db="EMBL/GenBank/DDBJ databases">
        <title>Roseovarius pelagicus sp. nov., isolated from Arctic seawater.</title>
        <authorList>
            <person name="Hong Y.W."/>
            <person name="Hwang C.Y."/>
        </authorList>
    </citation>
    <scope>NUCLEOTIDE SEQUENCE</scope>
    <source>
        <strain evidence="2">HL-MP18</strain>
    </source>
</reference>
<sequence length="248" mass="27131">MRLGRYIIALLLLCVPPMAAQEFGVGQEVLWADYADPTTRYQHGVLGDAEEWGALVIRVNTCVGCAGLRIEKRKITLPDTRVFEDVTPRVIVLGANQQRAVMVVESDVSRGARLSLYDGAGLIDATPYIGQAFRWLAPIGAADLDGDGQVEIAYIDRPHLTKRLRLWRFSDGKLHHLADLDGLTNHRIGWPDIPGGVRSCGGAHEMITANADWSQVMATTYTDKGLTTRAVAPYTGKESLTRAMVCGD</sequence>
<evidence type="ECO:0000313" key="2">
    <source>
        <dbReference type="EMBL" id="UXX82011.1"/>
    </source>
</evidence>
<keyword evidence="3" id="KW-1185">Reference proteome</keyword>
<dbReference type="Proteomes" id="UP001064087">
    <property type="component" value="Chromosome"/>
</dbReference>